<sequence>MEQRLYYLLHKIYMKGLKIAAKVLPISKPTLFIGKDALNQLCHSVSIMGITRVLIVTDEGIVKLGFVKRLMFEFERVGVHCEVYSEVLPDPTYTQVEKGLAQYQTKKCDGVVAIGGGSPIDCAKVIAASATNNKPIKRLVGLLRVWKAPAPLFVLPTTAGTGSEVTVAAVVSDPRTHQKTPLMDPKLVPIAAALDPTLMLALPAHITAQTGMDALTHAVEAYISCNATKETDRYSLAAIKLIDENLEKAVKFGQNATARQKMALASYYAGLAFTKASLGYAHAIAHAVGAKYGTPHGLANAVALPHVLEYSKSEAKYRLAQLSDAITLADVRASESVRAQAFIDYIKSLQTKLGLPDHFEALLEEDITELAKQSLHEAQWNYPVPRYMPLADCEKMIGSMVASK</sequence>
<dbReference type="PANTHER" id="PTHR11496">
    <property type="entry name" value="ALCOHOL DEHYDROGENASE"/>
    <property type="match status" value="1"/>
</dbReference>
<dbReference type="Gene3D" id="1.20.1090.10">
    <property type="entry name" value="Dehydroquinate synthase-like - alpha domain"/>
    <property type="match status" value="1"/>
</dbReference>
<dbReference type="Proteomes" id="UP001139559">
    <property type="component" value="Unassembled WGS sequence"/>
</dbReference>
<accession>A0A9X1XKV2</accession>
<proteinExistence type="inferred from homology"/>
<dbReference type="Pfam" id="PF00465">
    <property type="entry name" value="Fe-ADH"/>
    <property type="match status" value="1"/>
</dbReference>
<keyword evidence="4" id="KW-0520">NAD</keyword>
<dbReference type="AlphaFoldDB" id="A0A9X1XKV2"/>
<feature type="domain" description="Alcohol dehydrogenase iron-type/glycerol dehydrogenase GldA" evidence="5">
    <location>
        <begin position="30"/>
        <end position="196"/>
    </location>
</feature>
<evidence type="ECO:0000256" key="3">
    <source>
        <dbReference type="ARBA" id="ARBA00023002"/>
    </source>
</evidence>
<protein>
    <submittedName>
        <fullName evidence="7">Iron-containing alcohol dehydrogenase</fullName>
    </submittedName>
</protein>
<evidence type="ECO:0000259" key="6">
    <source>
        <dbReference type="Pfam" id="PF25137"/>
    </source>
</evidence>
<evidence type="ECO:0000256" key="1">
    <source>
        <dbReference type="ARBA" id="ARBA00001962"/>
    </source>
</evidence>
<dbReference type="SUPFAM" id="SSF56796">
    <property type="entry name" value="Dehydroquinate synthase-like"/>
    <property type="match status" value="1"/>
</dbReference>
<dbReference type="CDD" id="cd08189">
    <property type="entry name" value="Fe-ADH-like"/>
    <property type="match status" value="1"/>
</dbReference>
<evidence type="ECO:0000313" key="7">
    <source>
        <dbReference type="EMBL" id="MCK6262735.1"/>
    </source>
</evidence>
<comment type="cofactor">
    <cofactor evidence="1">
        <name>Fe cation</name>
        <dbReference type="ChEBI" id="CHEBI:24875"/>
    </cofactor>
</comment>
<dbReference type="GO" id="GO:0046872">
    <property type="term" value="F:metal ion binding"/>
    <property type="evidence" value="ECO:0007669"/>
    <property type="project" value="InterPro"/>
</dbReference>
<dbReference type="FunFam" id="3.40.50.1970:FF:000003">
    <property type="entry name" value="Alcohol dehydrogenase, iron-containing"/>
    <property type="match status" value="1"/>
</dbReference>
<dbReference type="GO" id="GO:0004022">
    <property type="term" value="F:alcohol dehydrogenase (NAD+) activity"/>
    <property type="evidence" value="ECO:0007669"/>
    <property type="project" value="TreeGrafter"/>
</dbReference>
<feature type="domain" description="Fe-containing alcohol dehydrogenase-like C-terminal" evidence="6">
    <location>
        <begin position="207"/>
        <end position="394"/>
    </location>
</feature>
<dbReference type="Pfam" id="PF25137">
    <property type="entry name" value="ADH_Fe_C"/>
    <property type="match status" value="1"/>
</dbReference>
<name>A0A9X1XKV2_9VIBR</name>
<dbReference type="InterPro" id="IPR039697">
    <property type="entry name" value="Alcohol_dehydrogenase_Fe"/>
</dbReference>
<dbReference type="InterPro" id="IPR018211">
    <property type="entry name" value="ADH_Fe_CS"/>
</dbReference>
<evidence type="ECO:0000256" key="4">
    <source>
        <dbReference type="ARBA" id="ARBA00023027"/>
    </source>
</evidence>
<evidence type="ECO:0000256" key="2">
    <source>
        <dbReference type="ARBA" id="ARBA00007358"/>
    </source>
</evidence>
<dbReference type="EMBL" id="JAJHVV010000003">
    <property type="protein sequence ID" value="MCK6262735.1"/>
    <property type="molecule type" value="Genomic_DNA"/>
</dbReference>
<reference evidence="7" key="1">
    <citation type="submission" date="2021-11" db="EMBL/GenBank/DDBJ databases">
        <title>Vibrio ZSDE26 sp. nov. and Vibrio ZSDZ34 sp. nov., isolated from coastal seawater in Qingdao.</title>
        <authorList>
            <person name="Zhang P."/>
        </authorList>
    </citation>
    <scope>NUCLEOTIDE SEQUENCE</scope>
    <source>
        <strain evidence="7">ZSDE26</strain>
    </source>
</reference>
<comment type="similarity">
    <text evidence="2">Belongs to the iron-containing alcohol dehydrogenase family.</text>
</comment>
<dbReference type="PROSITE" id="PS00060">
    <property type="entry name" value="ADH_IRON_2"/>
    <property type="match status" value="1"/>
</dbReference>
<keyword evidence="8" id="KW-1185">Reference proteome</keyword>
<organism evidence="7 8">
    <name type="scientific">Vibrio amylolyticus</name>
    <dbReference type="NCBI Taxonomy" id="2847292"/>
    <lineage>
        <taxon>Bacteria</taxon>
        <taxon>Pseudomonadati</taxon>
        <taxon>Pseudomonadota</taxon>
        <taxon>Gammaproteobacteria</taxon>
        <taxon>Vibrionales</taxon>
        <taxon>Vibrionaceae</taxon>
        <taxon>Vibrio</taxon>
    </lineage>
</organism>
<gene>
    <name evidence="7" type="ORF">KP803_05540</name>
</gene>
<dbReference type="InterPro" id="IPR001670">
    <property type="entry name" value="ADH_Fe/GldA"/>
</dbReference>
<dbReference type="PANTHER" id="PTHR11496:SF102">
    <property type="entry name" value="ALCOHOL DEHYDROGENASE 4"/>
    <property type="match status" value="1"/>
</dbReference>
<comment type="caution">
    <text evidence="7">The sequence shown here is derived from an EMBL/GenBank/DDBJ whole genome shotgun (WGS) entry which is preliminary data.</text>
</comment>
<evidence type="ECO:0000313" key="8">
    <source>
        <dbReference type="Proteomes" id="UP001139559"/>
    </source>
</evidence>
<dbReference type="InterPro" id="IPR056798">
    <property type="entry name" value="ADH_Fe_C"/>
</dbReference>
<dbReference type="RefSeq" id="WP_248007848.1">
    <property type="nucleotide sequence ID" value="NZ_JAJHVV010000003.1"/>
</dbReference>
<dbReference type="FunFam" id="1.20.1090.10:FF:000001">
    <property type="entry name" value="Aldehyde-alcohol dehydrogenase"/>
    <property type="match status" value="1"/>
</dbReference>
<keyword evidence="3" id="KW-0560">Oxidoreductase</keyword>
<evidence type="ECO:0000259" key="5">
    <source>
        <dbReference type="Pfam" id="PF00465"/>
    </source>
</evidence>
<dbReference type="Gene3D" id="3.40.50.1970">
    <property type="match status" value="1"/>
</dbReference>